<protein>
    <recommendedName>
        <fullName evidence="3">Hemerythrin-like domain-containing protein</fullName>
    </recommendedName>
</protein>
<evidence type="ECO:0000313" key="1">
    <source>
        <dbReference type="EMBL" id="GBE88129.1"/>
    </source>
</evidence>
<accession>A0A401H164</accession>
<dbReference type="RefSeq" id="XP_027619042.1">
    <property type="nucleotide sequence ID" value="XM_027763241.1"/>
</dbReference>
<dbReference type="InParanoid" id="A0A401H164"/>
<dbReference type="STRING" id="139825.A0A401H164"/>
<keyword evidence="2" id="KW-1185">Reference proteome</keyword>
<dbReference type="AlphaFoldDB" id="A0A401H164"/>
<dbReference type="EMBL" id="BFAD01000012">
    <property type="protein sequence ID" value="GBE88129.1"/>
    <property type="molecule type" value="Genomic_DNA"/>
</dbReference>
<dbReference type="InterPro" id="IPR053206">
    <property type="entry name" value="Dimeric_xanthone_biosynth"/>
</dbReference>
<gene>
    <name evidence="1" type="ORF">SCP_1203590</name>
</gene>
<evidence type="ECO:0000313" key="2">
    <source>
        <dbReference type="Proteomes" id="UP000287166"/>
    </source>
</evidence>
<comment type="caution">
    <text evidence="1">The sequence shown here is derived from an EMBL/GenBank/DDBJ whole genome shotgun (WGS) entry which is preliminary data.</text>
</comment>
<evidence type="ECO:0008006" key="3">
    <source>
        <dbReference type="Google" id="ProtNLM"/>
    </source>
</evidence>
<dbReference type="Proteomes" id="UP000287166">
    <property type="component" value="Unassembled WGS sequence"/>
</dbReference>
<proteinExistence type="predicted"/>
<dbReference type="GeneID" id="38785046"/>
<organism evidence="1 2">
    <name type="scientific">Sparassis crispa</name>
    <dbReference type="NCBI Taxonomy" id="139825"/>
    <lineage>
        <taxon>Eukaryota</taxon>
        <taxon>Fungi</taxon>
        <taxon>Dikarya</taxon>
        <taxon>Basidiomycota</taxon>
        <taxon>Agaricomycotina</taxon>
        <taxon>Agaricomycetes</taxon>
        <taxon>Polyporales</taxon>
        <taxon>Sparassidaceae</taxon>
        <taxon>Sparassis</taxon>
    </lineage>
</organism>
<sequence length="234" mass="27198">MTYTEEDLNRDMTVITELGADKEPEDIYMKIQWEMARVHKLIVRHWIQIHKQFNTSAPIDDAENYFGYAGHWVHHHHSFEEEISFPRWAPNLSTTTEQSQHKELMTELYRFQEYIAAVTAKSEPWSATKAEAHAQALLPPLMSHLVGELHTLDPDALRRSGLTAEALTDISDAVIKATQTSLDMHKDIPALLLHNDGDLDWPTTTWQRTAEFTMPPELYKPYAECVFLRYICYW</sequence>
<name>A0A401H164_9APHY</name>
<dbReference type="PANTHER" id="PTHR38048:SF2">
    <property type="entry name" value="HEMERYTHRIN-LIKE DOMAIN-CONTAINING PROTEIN"/>
    <property type="match status" value="1"/>
</dbReference>
<dbReference type="OrthoDB" id="58416at2759"/>
<reference evidence="1 2" key="1">
    <citation type="journal article" date="2018" name="Sci. Rep.">
        <title>Genome sequence of the cauliflower mushroom Sparassis crispa (Hanabiratake) and its association with beneficial usage.</title>
        <authorList>
            <person name="Kiyama R."/>
            <person name="Furutani Y."/>
            <person name="Kawaguchi K."/>
            <person name="Nakanishi T."/>
        </authorList>
    </citation>
    <scope>NUCLEOTIDE SEQUENCE [LARGE SCALE GENOMIC DNA]</scope>
</reference>
<dbReference type="PANTHER" id="PTHR38048">
    <property type="entry name" value="EXPRESSED PROTEIN"/>
    <property type="match status" value="1"/>
</dbReference>